<feature type="domain" description="C2H2-type" evidence="2">
    <location>
        <begin position="427"/>
        <end position="450"/>
    </location>
</feature>
<proteinExistence type="predicted"/>
<dbReference type="InterPro" id="IPR054464">
    <property type="entry name" value="ULD_fung"/>
</dbReference>
<dbReference type="RefSeq" id="XP_056559931.1">
    <property type="nucleotide sequence ID" value="XM_056693202.1"/>
</dbReference>
<evidence type="ECO:0000313" key="3">
    <source>
        <dbReference type="EMBL" id="KAJ5389203.1"/>
    </source>
</evidence>
<keyword evidence="4" id="KW-1185">Reference proteome</keyword>
<dbReference type="AlphaFoldDB" id="A0A9W9VTT5"/>
<feature type="region of interest" description="Disordered" evidence="1">
    <location>
        <begin position="292"/>
        <end position="313"/>
    </location>
</feature>
<gene>
    <name evidence="3" type="ORF">N7496_000271</name>
</gene>
<reference evidence="3" key="2">
    <citation type="journal article" date="2023" name="IMA Fungus">
        <title>Comparative genomic study of the Penicillium genus elucidates a diverse pangenome and 15 lateral gene transfer events.</title>
        <authorList>
            <person name="Petersen C."/>
            <person name="Sorensen T."/>
            <person name="Nielsen M.R."/>
            <person name="Sondergaard T.E."/>
            <person name="Sorensen J.L."/>
            <person name="Fitzpatrick D.A."/>
            <person name="Frisvad J.C."/>
            <person name="Nielsen K.L."/>
        </authorList>
    </citation>
    <scope>NUCLEOTIDE SEQUENCE</scope>
    <source>
        <strain evidence="3">IBT 29864</strain>
    </source>
</reference>
<reference evidence="3" key="1">
    <citation type="submission" date="2022-11" db="EMBL/GenBank/DDBJ databases">
        <authorList>
            <person name="Petersen C."/>
        </authorList>
    </citation>
    <scope>NUCLEOTIDE SEQUENCE</scope>
    <source>
        <strain evidence="3">IBT 29864</strain>
    </source>
</reference>
<dbReference type="Pfam" id="PF26082">
    <property type="entry name" value="zf-C2H2_AcuF"/>
    <property type="match status" value="1"/>
</dbReference>
<feature type="compositionally biased region" description="Polar residues" evidence="1">
    <location>
        <begin position="882"/>
        <end position="895"/>
    </location>
</feature>
<feature type="compositionally biased region" description="Polar residues" evidence="1">
    <location>
        <begin position="292"/>
        <end position="302"/>
    </location>
</feature>
<feature type="compositionally biased region" description="Low complexity" evidence="1">
    <location>
        <begin position="812"/>
        <end position="833"/>
    </location>
</feature>
<feature type="region of interest" description="Disordered" evidence="1">
    <location>
        <begin position="870"/>
        <end position="943"/>
    </location>
</feature>
<feature type="domain" description="C2H2-type" evidence="2">
    <location>
        <begin position="380"/>
        <end position="403"/>
    </location>
</feature>
<dbReference type="Proteomes" id="UP001147782">
    <property type="component" value="Unassembled WGS sequence"/>
</dbReference>
<feature type="domain" description="C2H2-type" evidence="2">
    <location>
        <begin position="348"/>
        <end position="376"/>
    </location>
</feature>
<evidence type="ECO:0000259" key="2">
    <source>
        <dbReference type="SMART" id="SM00355"/>
    </source>
</evidence>
<dbReference type="EMBL" id="JAPZBS010000001">
    <property type="protein sequence ID" value="KAJ5389203.1"/>
    <property type="molecule type" value="Genomic_DNA"/>
</dbReference>
<accession>A0A9W9VTT5</accession>
<organism evidence="3 4">
    <name type="scientific">Penicillium cataractarum</name>
    <dbReference type="NCBI Taxonomy" id="2100454"/>
    <lineage>
        <taxon>Eukaryota</taxon>
        <taxon>Fungi</taxon>
        <taxon>Dikarya</taxon>
        <taxon>Ascomycota</taxon>
        <taxon>Pezizomycotina</taxon>
        <taxon>Eurotiomycetes</taxon>
        <taxon>Eurotiomycetidae</taxon>
        <taxon>Eurotiales</taxon>
        <taxon>Aspergillaceae</taxon>
        <taxon>Penicillium</taxon>
    </lineage>
</organism>
<protein>
    <recommendedName>
        <fullName evidence="2">C2H2-type domain-containing protein</fullName>
    </recommendedName>
</protein>
<evidence type="ECO:0000256" key="1">
    <source>
        <dbReference type="SAM" id="MobiDB-lite"/>
    </source>
</evidence>
<dbReference type="PANTHER" id="PTHR35391">
    <property type="entry name" value="C2H2-TYPE DOMAIN-CONTAINING PROTEIN-RELATED"/>
    <property type="match status" value="1"/>
</dbReference>
<dbReference type="Pfam" id="PF22893">
    <property type="entry name" value="ULD_2"/>
    <property type="match status" value="1"/>
</dbReference>
<evidence type="ECO:0000313" key="4">
    <source>
        <dbReference type="Proteomes" id="UP001147782"/>
    </source>
</evidence>
<feature type="compositionally biased region" description="Basic and acidic residues" evidence="1">
    <location>
        <begin position="897"/>
        <end position="916"/>
    </location>
</feature>
<comment type="caution">
    <text evidence="3">The sequence shown here is derived from an EMBL/GenBank/DDBJ whole genome shotgun (WGS) entry which is preliminary data.</text>
</comment>
<dbReference type="OrthoDB" id="5986190at2759"/>
<dbReference type="InterPro" id="IPR013087">
    <property type="entry name" value="Znf_C2H2_type"/>
</dbReference>
<dbReference type="GeneID" id="81432379"/>
<dbReference type="PANTHER" id="PTHR35391:SF7">
    <property type="entry name" value="C2H2-TYPE DOMAIN-CONTAINING PROTEIN"/>
    <property type="match status" value="1"/>
</dbReference>
<feature type="region of interest" description="Disordered" evidence="1">
    <location>
        <begin position="810"/>
        <end position="833"/>
    </location>
</feature>
<dbReference type="SMART" id="SM00355">
    <property type="entry name" value="ZnF_C2H2"/>
    <property type="match status" value="3"/>
</dbReference>
<dbReference type="InterPro" id="IPR058925">
    <property type="entry name" value="zf-C2H2_AcuF"/>
</dbReference>
<name>A0A9W9VTT5_9EURO</name>
<sequence length="943" mass="104952">MMEPPSSISSLTKICLREFLELIELSKSVDNASEIGPNLQDELGRLRVWIGNLGAHRKQADRLSLDHRLREAPGLHSQVRNHITALIEAVQEVTAVISRTTIAAESSDNSSSEEDDSDIDEEWQRFKEEENDYCELDECLLDIRHTITSLYKLSLTLQNPARRDRTDKAARIDLCHFEFFDIQHASNMFGIPRESVLAQRLGKANTKRRQLLAYHQDHSDQISKYVDVALEKARIVPQKGPKSISTKWTQDTTISTVLQSPHASWTHNTTISTVLQSSHAISDCGRTSLSITTSTANDQPTASIPPPPREAKAAENEPFFCPYCCQTVQLENLDTDWKYHVLSDLRPYICTFGGCVKANQLYDSFTEWSEHERQFHRRQLSCSLCSYTSRSADDFRAHLQNLHADVIAENQLQTITEASWKPITTSQQCPLCTTPPMADQRRFQQHLARHLQKLALFVLPRSEPEDESQPLERGSNESLRVVMMDDEELSLSSTSIHETRPIAKDTKPDEYSSTLGWWVCCQCADMSNSQLAPTRCSVCSHYRCDTCENPQSMGLESDSDYGGGVGLPEGSVYGSEDEIRLGQQSRGSSSGFSWKQRSGNEGIHGDKIFDDFRQGADDAKTTEEEAMARWEKVILYEDMERTKRQAAAEAATKPTLDQNQTIMFKDHVGRSFNIPLVLCRTWKEMDDLIVTSFQHDKAIGPHVAEGHYDLVGPNGEIILPHTWDKVIEPGWTITMDLWPGVGNASYPLVPTNPPKPADDEEDDYGVYSTDTLAGLDDYERETKRYQAQKSGRTNTMPAPAEALLIKSAVGAGSDNGSQKSGSKSSFGSGSGNGESKNMNLMINGLTIGFNETSVAGKNITIRAGDNGRVQLSIAGDRPPTQDHVSGSSYSDQTGLSDRGELEEAPDAGKDVKKNFNRDPSGAFRVGIRAPRKGKADKKPQPEP</sequence>